<dbReference type="InterPro" id="IPR035965">
    <property type="entry name" value="PAS-like_dom_sf"/>
</dbReference>
<dbReference type="STRING" id="415015.SAMN05660462_00689"/>
<dbReference type="InterPro" id="IPR003593">
    <property type="entry name" value="AAA+_ATPase"/>
</dbReference>
<keyword evidence="6" id="KW-0175">Coiled coil</keyword>
<dbReference type="SMART" id="SM00091">
    <property type="entry name" value="PAS"/>
    <property type="match status" value="1"/>
</dbReference>
<dbReference type="CDD" id="cd00009">
    <property type="entry name" value="AAA"/>
    <property type="match status" value="1"/>
</dbReference>
<dbReference type="InterPro" id="IPR027417">
    <property type="entry name" value="P-loop_NTPase"/>
</dbReference>
<proteinExistence type="predicted"/>
<dbReference type="Gene3D" id="1.10.8.60">
    <property type="match status" value="1"/>
</dbReference>
<feature type="domain" description="PAS" evidence="8">
    <location>
        <begin position="6"/>
        <end position="57"/>
    </location>
</feature>
<dbReference type="PROSITE" id="PS00675">
    <property type="entry name" value="SIGMA54_INTERACT_1"/>
    <property type="match status" value="1"/>
</dbReference>
<dbReference type="NCBIfam" id="TIGR00229">
    <property type="entry name" value="sensory_box"/>
    <property type="match status" value="1"/>
</dbReference>
<dbReference type="Pfam" id="PF02954">
    <property type="entry name" value="HTH_8"/>
    <property type="match status" value="1"/>
</dbReference>
<dbReference type="EMBL" id="FNQE01000005">
    <property type="protein sequence ID" value="SDY70281.1"/>
    <property type="molecule type" value="Genomic_DNA"/>
</dbReference>
<dbReference type="PROSITE" id="PS00676">
    <property type="entry name" value="SIGMA54_INTERACT_2"/>
    <property type="match status" value="1"/>
</dbReference>
<protein>
    <submittedName>
        <fullName evidence="9">Arginine utilization regulatory protein</fullName>
    </submittedName>
</protein>
<reference evidence="9 10" key="1">
    <citation type="submission" date="2016-10" db="EMBL/GenBank/DDBJ databases">
        <authorList>
            <person name="de Groot N.N."/>
        </authorList>
    </citation>
    <scope>NUCLEOTIDE SEQUENCE [LARGE SCALE GENOMIC DNA]</scope>
    <source>
        <strain evidence="9 10">DSM 21650</strain>
    </source>
</reference>
<dbReference type="Pfam" id="PF00158">
    <property type="entry name" value="Sigma54_activat"/>
    <property type="match status" value="1"/>
</dbReference>
<dbReference type="InterPro" id="IPR002078">
    <property type="entry name" value="Sigma_54_int"/>
</dbReference>
<dbReference type="Proteomes" id="UP000198625">
    <property type="component" value="Unassembled WGS sequence"/>
</dbReference>
<dbReference type="FunFam" id="3.40.50.300:FF:000006">
    <property type="entry name" value="DNA-binding transcriptional regulator NtrC"/>
    <property type="match status" value="1"/>
</dbReference>
<accession>A0A1H3M0P6</accession>
<evidence type="ECO:0000259" key="7">
    <source>
        <dbReference type="PROSITE" id="PS50045"/>
    </source>
</evidence>
<evidence type="ECO:0000256" key="3">
    <source>
        <dbReference type="ARBA" id="ARBA00023015"/>
    </source>
</evidence>
<dbReference type="SUPFAM" id="SSF52540">
    <property type="entry name" value="P-loop containing nucleoside triphosphate hydrolases"/>
    <property type="match status" value="1"/>
</dbReference>
<dbReference type="AlphaFoldDB" id="A0A1H3M0P6"/>
<evidence type="ECO:0000256" key="2">
    <source>
        <dbReference type="ARBA" id="ARBA00022840"/>
    </source>
</evidence>
<keyword evidence="5" id="KW-0804">Transcription</keyword>
<dbReference type="PROSITE" id="PS50045">
    <property type="entry name" value="SIGMA54_INTERACT_4"/>
    <property type="match status" value="1"/>
</dbReference>
<dbReference type="Pfam" id="PF25601">
    <property type="entry name" value="AAA_lid_14"/>
    <property type="match status" value="1"/>
</dbReference>
<evidence type="ECO:0000313" key="9">
    <source>
        <dbReference type="EMBL" id="SDY70281.1"/>
    </source>
</evidence>
<evidence type="ECO:0000256" key="6">
    <source>
        <dbReference type="SAM" id="Coils"/>
    </source>
</evidence>
<sequence length="471" mass="53033">MIESFLKENIVEILDNIQEGIHIIDHTGKIIYYNTFALKLDEIDREKAIGRHILEIYPSLSHDTSTLLKVIRTGQPIYNVEQTFINYKGDKITTINSSMPLKSKGRIVGALEISRDITEVRKLSEKIVDLQKELYITENKLKPKNQGTASFTFADIIGQNTEMLRIKSLALKAAGTSSPVLIYGETGTGKELFVQSIHNASPRRSKPFIAQNCAALPSNLLEGILFGTARGGFTGAEDRPGLFEVADGGTLLLDEINSMPLDLQAKLLRVIQDGSIRRVGQVKTTLVDVRIIAATNIPPEKAIKENLLRRDLYYRLNVVSINIPELKDRPDDIPILANHFVNKYNRILGKNVNKIDSEVMNLLINFSWPGNVRELEHLIEGIMTLYDTDTIKLQHTIGTVLFGNQAEQGNYQGDDSYMGKSLKETIEQTEKTLIHKALLSTDWNITKTAEELDIPRQTLQYKIKKYKLFSI</sequence>
<dbReference type="SUPFAM" id="SSF46689">
    <property type="entry name" value="Homeodomain-like"/>
    <property type="match status" value="1"/>
</dbReference>
<keyword evidence="1" id="KW-0547">Nucleotide-binding</keyword>
<dbReference type="GO" id="GO:0043565">
    <property type="term" value="F:sequence-specific DNA binding"/>
    <property type="evidence" value="ECO:0007669"/>
    <property type="project" value="InterPro"/>
</dbReference>
<dbReference type="Gene3D" id="3.30.450.20">
    <property type="entry name" value="PAS domain"/>
    <property type="match status" value="1"/>
</dbReference>
<gene>
    <name evidence="9" type="ORF">SAMN05660462_00689</name>
</gene>
<keyword evidence="4" id="KW-0238">DNA-binding</keyword>
<dbReference type="PANTHER" id="PTHR32071">
    <property type="entry name" value="TRANSCRIPTIONAL REGULATORY PROTEIN"/>
    <property type="match status" value="1"/>
</dbReference>
<dbReference type="Gene3D" id="1.10.10.60">
    <property type="entry name" value="Homeodomain-like"/>
    <property type="match status" value="1"/>
</dbReference>
<dbReference type="InterPro" id="IPR025662">
    <property type="entry name" value="Sigma_54_int_dom_ATP-bd_1"/>
</dbReference>
<dbReference type="SMART" id="SM00382">
    <property type="entry name" value="AAA"/>
    <property type="match status" value="1"/>
</dbReference>
<feature type="domain" description="Sigma-54 factor interaction" evidence="7">
    <location>
        <begin position="156"/>
        <end position="384"/>
    </location>
</feature>
<dbReference type="PROSITE" id="PS50112">
    <property type="entry name" value="PAS"/>
    <property type="match status" value="1"/>
</dbReference>
<dbReference type="PANTHER" id="PTHR32071:SF74">
    <property type="entry name" value="TRANSCRIPTIONAL ACTIVATOR ROCR"/>
    <property type="match status" value="1"/>
</dbReference>
<feature type="coiled-coil region" evidence="6">
    <location>
        <begin position="113"/>
        <end position="140"/>
    </location>
</feature>
<dbReference type="GO" id="GO:0006355">
    <property type="term" value="P:regulation of DNA-templated transcription"/>
    <property type="evidence" value="ECO:0007669"/>
    <property type="project" value="InterPro"/>
</dbReference>
<keyword evidence="10" id="KW-1185">Reference proteome</keyword>
<name>A0A1H3M0P6_9FIRM</name>
<keyword evidence="3" id="KW-0805">Transcription regulation</keyword>
<dbReference type="InterPro" id="IPR025944">
    <property type="entry name" value="Sigma_54_int_dom_CS"/>
</dbReference>
<dbReference type="SUPFAM" id="SSF55785">
    <property type="entry name" value="PYP-like sensor domain (PAS domain)"/>
    <property type="match status" value="1"/>
</dbReference>
<dbReference type="GO" id="GO:0005524">
    <property type="term" value="F:ATP binding"/>
    <property type="evidence" value="ECO:0007669"/>
    <property type="project" value="UniProtKB-KW"/>
</dbReference>
<dbReference type="InterPro" id="IPR000014">
    <property type="entry name" value="PAS"/>
</dbReference>
<dbReference type="InterPro" id="IPR025943">
    <property type="entry name" value="Sigma_54_int_dom_ATP-bd_2"/>
</dbReference>
<dbReference type="RefSeq" id="WP_091727260.1">
    <property type="nucleotide sequence ID" value="NZ_FNQE01000005.1"/>
</dbReference>
<dbReference type="PRINTS" id="PR01590">
    <property type="entry name" value="HTHFIS"/>
</dbReference>
<dbReference type="InterPro" id="IPR009057">
    <property type="entry name" value="Homeodomain-like_sf"/>
</dbReference>
<dbReference type="InterPro" id="IPR058031">
    <property type="entry name" value="AAA_lid_NorR"/>
</dbReference>
<dbReference type="CDD" id="cd00130">
    <property type="entry name" value="PAS"/>
    <property type="match status" value="1"/>
</dbReference>
<dbReference type="PROSITE" id="PS00688">
    <property type="entry name" value="SIGMA54_INTERACT_3"/>
    <property type="match status" value="1"/>
</dbReference>
<dbReference type="Pfam" id="PF08448">
    <property type="entry name" value="PAS_4"/>
    <property type="match status" value="1"/>
</dbReference>
<dbReference type="InterPro" id="IPR002197">
    <property type="entry name" value="HTH_Fis"/>
</dbReference>
<evidence type="ECO:0000259" key="8">
    <source>
        <dbReference type="PROSITE" id="PS50112"/>
    </source>
</evidence>
<evidence type="ECO:0000313" key="10">
    <source>
        <dbReference type="Proteomes" id="UP000198625"/>
    </source>
</evidence>
<evidence type="ECO:0000256" key="5">
    <source>
        <dbReference type="ARBA" id="ARBA00023163"/>
    </source>
</evidence>
<evidence type="ECO:0000256" key="4">
    <source>
        <dbReference type="ARBA" id="ARBA00023125"/>
    </source>
</evidence>
<evidence type="ECO:0000256" key="1">
    <source>
        <dbReference type="ARBA" id="ARBA00022741"/>
    </source>
</evidence>
<organism evidence="9 10">
    <name type="scientific">Proteiniborus ethanoligenes</name>
    <dbReference type="NCBI Taxonomy" id="415015"/>
    <lineage>
        <taxon>Bacteria</taxon>
        <taxon>Bacillati</taxon>
        <taxon>Bacillota</taxon>
        <taxon>Clostridia</taxon>
        <taxon>Eubacteriales</taxon>
        <taxon>Proteiniborus</taxon>
    </lineage>
</organism>
<dbReference type="Gene3D" id="3.40.50.300">
    <property type="entry name" value="P-loop containing nucleotide triphosphate hydrolases"/>
    <property type="match status" value="1"/>
</dbReference>
<keyword evidence="2" id="KW-0067">ATP-binding</keyword>
<dbReference type="InterPro" id="IPR013656">
    <property type="entry name" value="PAS_4"/>
</dbReference>
<dbReference type="OrthoDB" id="1672812at2"/>